<dbReference type="PANTHER" id="PTHR45646">
    <property type="entry name" value="SERINE/THREONINE-PROTEIN KINASE DOA-RELATED"/>
    <property type="match status" value="1"/>
</dbReference>
<dbReference type="Gene3D" id="3.30.200.20">
    <property type="entry name" value="Phosphorylase Kinase, domain 1"/>
    <property type="match status" value="1"/>
</dbReference>
<evidence type="ECO:0000259" key="7">
    <source>
        <dbReference type="PROSITE" id="PS50011"/>
    </source>
</evidence>
<feature type="binding site" evidence="6">
    <location>
        <position position="81"/>
    </location>
    <ligand>
        <name>ATP</name>
        <dbReference type="ChEBI" id="CHEBI:30616"/>
    </ligand>
</feature>
<dbReference type="GO" id="GO:0043484">
    <property type="term" value="P:regulation of RNA splicing"/>
    <property type="evidence" value="ECO:0007669"/>
    <property type="project" value="TreeGrafter"/>
</dbReference>
<evidence type="ECO:0000256" key="6">
    <source>
        <dbReference type="PROSITE-ProRule" id="PRU10141"/>
    </source>
</evidence>
<keyword evidence="2" id="KW-0808">Transferase</keyword>
<dbReference type="AlphaFoldDB" id="A0A2B7X635"/>
<dbReference type="InterPro" id="IPR017441">
    <property type="entry name" value="Protein_kinase_ATP_BS"/>
</dbReference>
<dbReference type="InterPro" id="IPR000719">
    <property type="entry name" value="Prot_kinase_dom"/>
</dbReference>
<evidence type="ECO:0000256" key="3">
    <source>
        <dbReference type="ARBA" id="ARBA00022741"/>
    </source>
</evidence>
<protein>
    <submittedName>
        <fullName evidence="8">CMGC/SRPK protein kinase</fullName>
    </submittedName>
</protein>
<sequence length="385" mass="44145">MMSSDLSSALKFPDTGFDNVDASEKIEEETLPNYNPANYYPAHLGQVLVDRYQIVGKLGYGVTSTVWLGRDLLEARYVALKISTASSKRNDEINIYKQLDSVASKIDHVGQTLYRKLYDSFEITAPHGTTHTCLVQQPLGLSLEQILDLRHSKLLTIDLLKPLLRQLLIGFRFSAYLQSKNLVLQIDDTRVFRIFEETELKEPAPRKVLDDHAIYMTRRIPGTETLPIITDFGEARLISKTRREEDIMPDVYRAPEAILWMKWNDKVDIWSIAVLLGDLVSTRHLFQGRNPEGAVDESLPYVRHCHLLTDYLPNCHFHPGHWRNFAPILDITLESLAIDIQGDEKEGFLNFLRKILRWLPEERPTAGELVYDEWVLKGLGEKEGT</sequence>
<evidence type="ECO:0000256" key="4">
    <source>
        <dbReference type="ARBA" id="ARBA00022777"/>
    </source>
</evidence>
<dbReference type="InterPro" id="IPR011009">
    <property type="entry name" value="Kinase-like_dom_sf"/>
</dbReference>
<dbReference type="SMART" id="SM00220">
    <property type="entry name" value="S_TKc"/>
    <property type="match status" value="1"/>
</dbReference>
<dbReference type="InterPro" id="IPR051175">
    <property type="entry name" value="CLK_kinases"/>
</dbReference>
<keyword evidence="9" id="KW-1185">Reference proteome</keyword>
<dbReference type="Proteomes" id="UP000224634">
    <property type="component" value="Unassembled WGS sequence"/>
</dbReference>
<dbReference type="GO" id="GO:0005524">
    <property type="term" value="F:ATP binding"/>
    <property type="evidence" value="ECO:0007669"/>
    <property type="project" value="UniProtKB-UniRule"/>
</dbReference>
<dbReference type="Gene3D" id="1.10.510.10">
    <property type="entry name" value="Transferase(Phosphotransferase) domain 1"/>
    <property type="match status" value="1"/>
</dbReference>
<organism evidence="8 9">
    <name type="scientific">Polytolypa hystricis (strain UAMH7299)</name>
    <dbReference type="NCBI Taxonomy" id="1447883"/>
    <lineage>
        <taxon>Eukaryota</taxon>
        <taxon>Fungi</taxon>
        <taxon>Dikarya</taxon>
        <taxon>Ascomycota</taxon>
        <taxon>Pezizomycotina</taxon>
        <taxon>Eurotiomycetes</taxon>
        <taxon>Eurotiomycetidae</taxon>
        <taxon>Onygenales</taxon>
        <taxon>Onygenales incertae sedis</taxon>
        <taxon>Polytolypa</taxon>
    </lineage>
</organism>
<proteinExistence type="predicted"/>
<evidence type="ECO:0000256" key="5">
    <source>
        <dbReference type="ARBA" id="ARBA00022840"/>
    </source>
</evidence>
<dbReference type="PROSITE" id="PS00107">
    <property type="entry name" value="PROTEIN_KINASE_ATP"/>
    <property type="match status" value="1"/>
</dbReference>
<gene>
    <name evidence="8" type="ORF">AJ80_08552</name>
</gene>
<comment type="caution">
    <text evidence="8">The sequence shown here is derived from an EMBL/GenBank/DDBJ whole genome shotgun (WGS) entry which is preliminary data.</text>
</comment>
<dbReference type="EMBL" id="PDNA01000202">
    <property type="protein sequence ID" value="PGH04207.1"/>
    <property type="molecule type" value="Genomic_DNA"/>
</dbReference>
<dbReference type="GO" id="GO:0004674">
    <property type="term" value="F:protein serine/threonine kinase activity"/>
    <property type="evidence" value="ECO:0007669"/>
    <property type="project" value="UniProtKB-KW"/>
</dbReference>
<accession>A0A2B7X635</accession>
<evidence type="ECO:0000256" key="2">
    <source>
        <dbReference type="ARBA" id="ARBA00022679"/>
    </source>
</evidence>
<dbReference type="OrthoDB" id="5979581at2759"/>
<dbReference type="STRING" id="1447883.A0A2B7X635"/>
<dbReference type="GO" id="GO:0005634">
    <property type="term" value="C:nucleus"/>
    <property type="evidence" value="ECO:0007669"/>
    <property type="project" value="TreeGrafter"/>
</dbReference>
<evidence type="ECO:0000313" key="8">
    <source>
        <dbReference type="EMBL" id="PGH04207.1"/>
    </source>
</evidence>
<dbReference type="Pfam" id="PF00069">
    <property type="entry name" value="Pkinase"/>
    <property type="match status" value="1"/>
</dbReference>
<evidence type="ECO:0000256" key="1">
    <source>
        <dbReference type="ARBA" id="ARBA00022527"/>
    </source>
</evidence>
<dbReference type="PROSITE" id="PS50011">
    <property type="entry name" value="PROTEIN_KINASE_DOM"/>
    <property type="match status" value="1"/>
</dbReference>
<dbReference type="SUPFAM" id="SSF56112">
    <property type="entry name" value="Protein kinase-like (PK-like)"/>
    <property type="match status" value="1"/>
</dbReference>
<keyword evidence="5 6" id="KW-0067">ATP-binding</keyword>
<keyword evidence="3 6" id="KW-0547">Nucleotide-binding</keyword>
<name>A0A2B7X635_POLH7</name>
<keyword evidence="4 8" id="KW-0418">Kinase</keyword>
<reference evidence="8 9" key="1">
    <citation type="submission" date="2017-10" db="EMBL/GenBank/DDBJ databases">
        <title>Comparative genomics in systemic dimorphic fungi from Ajellomycetaceae.</title>
        <authorList>
            <person name="Munoz J.F."/>
            <person name="Mcewen J.G."/>
            <person name="Clay O.K."/>
            <person name="Cuomo C.A."/>
        </authorList>
    </citation>
    <scope>NUCLEOTIDE SEQUENCE [LARGE SCALE GENOMIC DNA]</scope>
    <source>
        <strain evidence="8 9">UAMH7299</strain>
    </source>
</reference>
<evidence type="ECO:0000313" key="9">
    <source>
        <dbReference type="Proteomes" id="UP000224634"/>
    </source>
</evidence>
<keyword evidence="1" id="KW-0723">Serine/threonine-protein kinase</keyword>
<feature type="domain" description="Protein kinase" evidence="7">
    <location>
        <begin position="52"/>
        <end position="375"/>
    </location>
</feature>
<dbReference type="PANTHER" id="PTHR45646:SF11">
    <property type="entry name" value="SERINE_THREONINE-PROTEIN KINASE DOA"/>
    <property type="match status" value="1"/>
</dbReference>